<protein>
    <submittedName>
        <fullName evidence="1">PREDICTED: 50S ribosomal</fullName>
    </submittedName>
</protein>
<gene>
    <name evidence="1" type="ORF">ALMOND_2B026525</name>
</gene>
<reference evidence="2" key="1">
    <citation type="journal article" date="2020" name="Plant J.">
        <title>Transposons played a major role in the diversification between the closely related almond and peach genomes: results from the almond genome sequence.</title>
        <authorList>
            <person name="Alioto T."/>
            <person name="Alexiou K.G."/>
            <person name="Bardil A."/>
            <person name="Barteri F."/>
            <person name="Castanera R."/>
            <person name="Cruz F."/>
            <person name="Dhingra A."/>
            <person name="Duval H."/>
            <person name="Fernandez I Marti A."/>
            <person name="Frias L."/>
            <person name="Galan B."/>
            <person name="Garcia J.L."/>
            <person name="Howad W."/>
            <person name="Gomez-Garrido J."/>
            <person name="Gut M."/>
            <person name="Julca I."/>
            <person name="Morata J."/>
            <person name="Puigdomenech P."/>
            <person name="Ribeca P."/>
            <person name="Rubio Cabetas M.J."/>
            <person name="Vlasova A."/>
            <person name="Wirthensohn M."/>
            <person name="Garcia-Mas J."/>
            <person name="Gabaldon T."/>
            <person name="Casacuberta J.M."/>
            <person name="Arus P."/>
        </authorList>
    </citation>
    <scope>NUCLEOTIDE SEQUENCE [LARGE SCALE GENOMIC DNA]</scope>
    <source>
        <strain evidence="2">cv. Texas</strain>
    </source>
</reference>
<dbReference type="AlphaFoldDB" id="A0A5E4FXH3"/>
<dbReference type="Gramene" id="VVA32152">
    <property type="protein sequence ID" value="VVA32152"/>
    <property type="gene ID" value="Prudul26B026525"/>
</dbReference>
<name>A0A5E4FXH3_PRUDU</name>
<sequence length="128" mass="14566">MKKKPIGVTMSMEAGIGVMATKVGMMSFFQPDDKVGPVTDRYDAVQVCYRRVKDRKHKWVISREGQRSCLEACYPRFSPVWTFFVGLARPMRFAWPCMANLGESAGSSGAHTPYHLWLRKIPILVRNP</sequence>
<accession>A0A5E4FXH3</accession>
<evidence type="ECO:0000313" key="2">
    <source>
        <dbReference type="Proteomes" id="UP000327085"/>
    </source>
</evidence>
<evidence type="ECO:0000313" key="1">
    <source>
        <dbReference type="EMBL" id="VVA32152.1"/>
    </source>
</evidence>
<organism evidence="1 2">
    <name type="scientific">Prunus dulcis</name>
    <name type="common">Almond</name>
    <name type="synonym">Amygdalus dulcis</name>
    <dbReference type="NCBI Taxonomy" id="3755"/>
    <lineage>
        <taxon>Eukaryota</taxon>
        <taxon>Viridiplantae</taxon>
        <taxon>Streptophyta</taxon>
        <taxon>Embryophyta</taxon>
        <taxon>Tracheophyta</taxon>
        <taxon>Spermatophyta</taxon>
        <taxon>Magnoliopsida</taxon>
        <taxon>eudicotyledons</taxon>
        <taxon>Gunneridae</taxon>
        <taxon>Pentapetalae</taxon>
        <taxon>rosids</taxon>
        <taxon>fabids</taxon>
        <taxon>Rosales</taxon>
        <taxon>Rosaceae</taxon>
        <taxon>Amygdaloideae</taxon>
        <taxon>Amygdaleae</taxon>
        <taxon>Prunus</taxon>
    </lineage>
</organism>
<proteinExistence type="predicted"/>
<dbReference type="Proteomes" id="UP000327085">
    <property type="component" value="Chromosome 1"/>
</dbReference>
<dbReference type="EMBL" id="CABIKO010000237">
    <property type="protein sequence ID" value="VVA32152.1"/>
    <property type="molecule type" value="Genomic_DNA"/>
</dbReference>
<dbReference type="InParanoid" id="A0A5E4FXH3"/>